<reference evidence="1 2" key="1">
    <citation type="submission" date="2021-06" db="EMBL/GenBank/DDBJ databases">
        <title>Caerostris extrusa draft genome.</title>
        <authorList>
            <person name="Kono N."/>
            <person name="Arakawa K."/>
        </authorList>
    </citation>
    <scope>NUCLEOTIDE SEQUENCE [LARGE SCALE GENOMIC DNA]</scope>
</reference>
<sequence length="83" mass="10174">MLSWGVWWRRYRQIALMMRHRRKLSFELFLMCINGNVEVFREVELARILHFLRPSGELNGVQRGFLFRYEFQEKTTLEAYNST</sequence>
<dbReference type="AlphaFoldDB" id="A0AAV4MZ48"/>
<gene>
    <name evidence="1" type="ORF">CEXT_417321</name>
</gene>
<protein>
    <submittedName>
        <fullName evidence="1">Uncharacterized protein</fullName>
    </submittedName>
</protein>
<proteinExistence type="predicted"/>
<evidence type="ECO:0000313" key="1">
    <source>
        <dbReference type="EMBL" id="GIX77194.1"/>
    </source>
</evidence>
<name>A0AAV4MZ48_CAEEX</name>
<evidence type="ECO:0000313" key="2">
    <source>
        <dbReference type="Proteomes" id="UP001054945"/>
    </source>
</evidence>
<dbReference type="EMBL" id="BPLR01020305">
    <property type="protein sequence ID" value="GIX77194.1"/>
    <property type="molecule type" value="Genomic_DNA"/>
</dbReference>
<dbReference type="Proteomes" id="UP001054945">
    <property type="component" value="Unassembled WGS sequence"/>
</dbReference>
<organism evidence="1 2">
    <name type="scientific">Caerostris extrusa</name>
    <name type="common">Bark spider</name>
    <name type="synonym">Caerostris bankana</name>
    <dbReference type="NCBI Taxonomy" id="172846"/>
    <lineage>
        <taxon>Eukaryota</taxon>
        <taxon>Metazoa</taxon>
        <taxon>Ecdysozoa</taxon>
        <taxon>Arthropoda</taxon>
        <taxon>Chelicerata</taxon>
        <taxon>Arachnida</taxon>
        <taxon>Araneae</taxon>
        <taxon>Araneomorphae</taxon>
        <taxon>Entelegynae</taxon>
        <taxon>Araneoidea</taxon>
        <taxon>Araneidae</taxon>
        <taxon>Caerostris</taxon>
    </lineage>
</organism>
<comment type="caution">
    <text evidence="1">The sequence shown here is derived from an EMBL/GenBank/DDBJ whole genome shotgun (WGS) entry which is preliminary data.</text>
</comment>
<keyword evidence="2" id="KW-1185">Reference proteome</keyword>
<accession>A0AAV4MZ48</accession>